<evidence type="ECO:0000313" key="3">
    <source>
        <dbReference type="EMBL" id="GMU04398.1"/>
    </source>
</evidence>
<dbReference type="PANTHER" id="PTHR39966">
    <property type="entry name" value="BLL2471 PROTEIN-RELATED"/>
    <property type="match status" value="1"/>
</dbReference>
<feature type="chain" id="PRO_5045119933" evidence="1">
    <location>
        <begin position="29"/>
        <end position="236"/>
    </location>
</feature>
<dbReference type="InterPro" id="IPR006311">
    <property type="entry name" value="TAT_signal"/>
</dbReference>
<keyword evidence="4" id="KW-1185">Reference proteome</keyword>
<dbReference type="RefSeq" id="WP_338274380.1">
    <property type="nucleotide sequence ID" value="NZ_BTTX01000001.1"/>
</dbReference>
<evidence type="ECO:0000313" key="4">
    <source>
        <dbReference type="Proteomes" id="UP001342631"/>
    </source>
</evidence>
<evidence type="ECO:0000259" key="2">
    <source>
        <dbReference type="Pfam" id="PF01814"/>
    </source>
</evidence>
<dbReference type="EMBL" id="BTTX01000001">
    <property type="protein sequence ID" value="GMU04398.1"/>
    <property type="molecule type" value="Genomic_DNA"/>
</dbReference>
<comment type="caution">
    <text evidence="3">The sequence shown here is derived from an EMBL/GenBank/DDBJ whole genome shotgun (WGS) entry which is preliminary data.</text>
</comment>
<feature type="domain" description="Hemerythrin-like" evidence="2">
    <location>
        <begin position="44"/>
        <end position="179"/>
    </location>
</feature>
<dbReference type="InterPro" id="IPR012312">
    <property type="entry name" value="Hemerythrin-like"/>
</dbReference>
<gene>
    <name evidence="3" type="ORF">ASNO1_06500</name>
</gene>
<proteinExistence type="predicted"/>
<name>A0ABQ6QK96_9BACT</name>
<feature type="signal peptide" evidence="1">
    <location>
        <begin position="1"/>
        <end position="28"/>
    </location>
</feature>
<dbReference type="PROSITE" id="PS51318">
    <property type="entry name" value="TAT"/>
    <property type="match status" value="1"/>
</dbReference>
<evidence type="ECO:0000256" key="1">
    <source>
        <dbReference type="SAM" id="SignalP"/>
    </source>
</evidence>
<reference evidence="3 4" key="1">
    <citation type="journal article" date="2024" name="Arch. Microbiol.">
        <title>Corallococcus caeni sp. nov., a novel myxobacterium isolated from activated sludge.</title>
        <authorList>
            <person name="Tomita S."/>
            <person name="Nakai R."/>
            <person name="Kuroda K."/>
            <person name="Kurashita H."/>
            <person name="Hatamoto M."/>
            <person name="Yamaguchi T."/>
            <person name="Narihiro T."/>
        </authorList>
    </citation>
    <scope>NUCLEOTIDE SEQUENCE [LARGE SCALE GENOMIC DNA]</scope>
    <source>
        <strain evidence="3 4">NO1</strain>
    </source>
</reference>
<protein>
    <submittedName>
        <fullName evidence="3">Hemerythrin domain-containing protein</fullName>
    </submittedName>
</protein>
<accession>A0ABQ6QK96</accession>
<dbReference type="Proteomes" id="UP001342631">
    <property type="component" value="Unassembled WGS sequence"/>
</dbReference>
<organism evidence="3 4">
    <name type="scientific">Corallococcus caeni</name>
    <dbReference type="NCBI Taxonomy" id="3082388"/>
    <lineage>
        <taxon>Bacteria</taxon>
        <taxon>Pseudomonadati</taxon>
        <taxon>Myxococcota</taxon>
        <taxon>Myxococcia</taxon>
        <taxon>Myxococcales</taxon>
        <taxon>Cystobacterineae</taxon>
        <taxon>Myxococcaceae</taxon>
        <taxon>Corallococcus</taxon>
    </lineage>
</organism>
<dbReference type="PANTHER" id="PTHR39966:SF1">
    <property type="entry name" value="HEMERYTHRIN-LIKE DOMAIN-CONTAINING PROTEIN"/>
    <property type="match status" value="1"/>
</dbReference>
<dbReference type="CDD" id="cd12108">
    <property type="entry name" value="Hr-like"/>
    <property type="match status" value="1"/>
</dbReference>
<sequence>MNEASSRRGFLSAVVLLGVGATASDAVAATPKAEGKSKPAEVNATEDLMREHGIIRRTLLVYAEVARRLGLREEKAPVEVLARAARLMRDFAEGYHEKTEETEVFPRLVKAGQQKELVQVLLVQHAAGRKVTEALLAATSGRDALTQPQQRADVARQLTGFIRMYEPHAAREDTVLFPAFRNLFDEKQFDELGERFEEQEHRQLGSDGFENALKEVAQLERALGINDLARFTVAEK</sequence>
<dbReference type="Gene3D" id="1.20.120.520">
    <property type="entry name" value="nmb1532 protein domain like"/>
    <property type="match status" value="1"/>
</dbReference>
<keyword evidence="1" id="KW-0732">Signal</keyword>
<dbReference type="Pfam" id="PF01814">
    <property type="entry name" value="Hemerythrin"/>
    <property type="match status" value="1"/>
</dbReference>